<reference evidence="3" key="1">
    <citation type="submission" date="2018-01" db="EMBL/GenBank/DDBJ databases">
        <title>Draft Genome Sequence of the Radioresistant Bacterium Deinococcus aerius TR0125, Isolated from the Higher Atmosphere above Japan.</title>
        <authorList>
            <person name="Satoh K."/>
            <person name="Arai H."/>
            <person name="Sanzen T."/>
            <person name="Kawaguchi Y."/>
            <person name="Hayashi H."/>
            <person name="Yokobori S."/>
            <person name="Yamagishi A."/>
            <person name="Oono Y."/>
            <person name="Narumi I."/>
        </authorList>
    </citation>
    <scope>NUCLEOTIDE SEQUENCE [LARGE SCALE GENOMIC DNA]</scope>
    <source>
        <strain evidence="3">TR0125</strain>
    </source>
</reference>
<sequence length="650" mass="67348">MKRLALLTLPLLLAACGTVIPDTGRNVTVSANASTITLASDGSSANSTTYTFTNPAGAKPTSITSATVSWGTGADQSVTVAIPAINLPAGLTCTAAATDPSAACNYNEAGTSFGPRSLSRSIKDADLFAKVLVANPSVTSLPITVQFNNTANALNFTFTSRASGSAGGGTAPVEQAPAPVLQVVGTGPFSSNMSVNVSGNFDSLSQMDRMILQIVDKNGVVDNTSYSTTQAQATFSVDTTKLANGNATLQVIAYTKSGLRGVSSPTTITVKNVLNPVLAVAAPSNGATVSSPTVPARVTLTKSGDTAFTFNPATVSLSLMDYRGQLIQQKTATCTPSTDAATYTCDTSFDIAGLPADTYTLRATAQVVVDGANSTPQTLTTESRFTSNTVSVNPPAATISFPTAVTLTGGTRIPARIDSGSGFFATVSDDKGIQYVEARLVGPYAEGSVETDGTRQCQASGSILPGESEINVLVLNVAGAANLPYDPQDVFIPKLDVDGSTYVPDSKPGQRYDMRVTTADTEGNRNIQCVPVRVERNLARPTYAVSKDTTPSKPNTTPGELTFTSGTWYLDNVPANSRVAAVFYANGKQVGTSFISKTNGGQLSVSQTFSDPGTYSVKWLIEDMNPTLTASTGVVTSQDGGYINVSRNPK</sequence>
<dbReference type="Gene3D" id="2.60.40.10">
    <property type="entry name" value="Immunoglobulins"/>
    <property type="match status" value="1"/>
</dbReference>
<name>A0A2I9CZV7_9DEIO</name>
<accession>A0A2I9CZV7</accession>
<dbReference type="Proteomes" id="UP000236569">
    <property type="component" value="Unassembled WGS sequence"/>
</dbReference>
<feature type="chain" id="PRO_5014427689" description="Ig-like domain-containing protein" evidence="1">
    <location>
        <begin position="22"/>
        <end position="650"/>
    </location>
</feature>
<keyword evidence="3" id="KW-1185">Reference proteome</keyword>
<dbReference type="InterPro" id="IPR013783">
    <property type="entry name" value="Ig-like_fold"/>
</dbReference>
<dbReference type="AlphaFoldDB" id="A0A2I9CZV7"/>
<evidence type="ECO:0000313" key="2">
    <source>
        <dbReference type="EMBL" id="GBF07793.1"/>
    </source>
</evidence>
<dbReference type="PROSITE" id="PS51257">
    <property type="entry name" value="PROKAR_LIPOPROTEIN"/>
    <property type="match status" value="1"/>
</dbReference>
<comment type="caution">
    <text evidence="2">The sequence shown here is derived from an EMBL/GenBank/DDBJ whole genome shotgun (WGS) entry which is preliminary data.</text>
</comment>
<proteinExistence type="predicted"/>
<dbReference type="OrthoDB" id="55954at2"/>
<dbReference type="EMBL" id="BFAG01000017">
    <property type="protein sequence ID" value="GBF07793.1"/>
    <property type="molecule type" value="Genomic_DNA"/>
</dbReference>
<keyword evidence="1" id="KW-0732">Signal</keyword>
<evidence type="ECO:0008006" key="4">
    <source>
        <dbReference type="Google" id="ProtNLM"/>
    </source>
</evidence>
<evidence type="ECO:0000256" key="1">
    <source>
        <dbReference type="SAM" id="SignalP"/>
    </source>
</evidence>
<evidence type="ECO:0000313" key="3">
    <source>
        <dbReference type="Proteomes" id="UP000236569"/>
    </source>
</evidence>
<dbReference type="RefSeq" id="WP_133162080.1">
    <property type="nucleotide sequence ID" value="NZ_BFAG01000017.1"/>
</dbReference>
<feature type="signal peptide" evidence="1">
    <location>
        <begin position="1"/>
        <end position="21"/>
    </location>
</feature>
<organism evidence="2 3">
    <name type="scientific">Deinococcus aerius</name>
    <dbReference type="NCBI Taxonomy" id="200253"/>
    <lineage>
        <taxon>Bacteria</taxon>
        <taxon>Thermotogati</taxon>
        <taxon>Deinococcota</taxon>
        <taxon>Deinococci</taxon>
        <taxon>Deinococcales</taxon>
        <taxon>Deinococcaceae</taxon>
        <taxon>Deinococcus</taxon>
    </lineage>
</organism>
<protein>
    <recommendedName>
        <fullName evidence="4">Ig-like domain-containing protein</fullName>
    </recommendedName>
</protein>
<gene>
    <name evidence="2" type="ORF">DAERI_170052</name>
</gene>